<evidence type="ECO:0000313" key="1">
    <source>
        <dbReference type="EMBL" id="QJI04357.1"/>
    </source>
</evidence>
<sequence>MQPTLKSKYRHCPFCQNPQMYKSRNWWICPDAACGYTFPMQKRRKMAHKA</sequence>
<reference evidence="1" key="1">
    <citation type="submission" date="2020-03" db="EMBL/GenBank/DDBJ databases">
        <title>The deep terrestrial virosphere.</title>
        <authorList>
            <person name="Holmfeldt K."/>
            <person name="Nilsson E."/>
            <person name="Simone D."/>
            <person name="Lopez-Fernandez M."/>
            <person name="Wu X."/>
            <person name="de Brujin I."/>
            <person name="Lundin D."/>
            <person name="Andersson A."/>
            <person name="Bertilsson S."/>
            <person name="Dopson M."/>
        </authorList>
    </citation>
    <scope>NUCLEOTIDE SEQUENCE</scope>
    <source>
        <strain evidence="1">TM448B07565</strain>
    </source>
</reference>
<accession>A0A6M3Y289</accession>
<gene>
    <name evidence="1" type="ORF">TM448B07565_0009</name>
</gene>
<proteinExistence type="predicted"/>
<organism evidence="1">
    <name type="scientific">viral metagenome</name>
    <dbReference type="NCBI Taxonomy" id="1070528"/>
    <lineage>
        <taxon>unclassified sequences</taxon>
        <taxon>metagenomes</taxon>
        <taxon>organismal metagenomes</taxon>
    </lineage>
</organism>
<dbReference type="EMBL" id="MT145172">
    <property type="protein sequence ID" value="QJI04357.1"/>
    <property type="molecule type" value="Genomic_DNA"/>
</dbReference>
<dbReference type="AlphaFoldDB" id="A0A6M3Y289"/>
<name>A0A6M3Y289_9ZZZZ</name>
<protein>
    <submittedName>
        <fullName evidence="1">Uncharacterized protein</fullName>
    </submittedName>
</protein>